<dbReference type="AlphaFoldDB" id="A0A9W8HD10"/>
<dbReference type="PROSITE" id="PS51294">
    <property type="entry name" value="HTH_MYB"/>
    <property type="match status" value="2"/>
</dbReference>
<dbReference type="InterPro" id="IPR001005">
    <property type="entry name" value="SANT/Myb"/>
</dbReference>
<evidence type="ECO:0000313" key="5">
    <source>
        <dbReference type="Proteomes" id="UP001140217"/>
    </source>
</evidence>
<feature type="domain" description="Myb-like" evidence="2">
    <location>
        <begin position="150"/>
        <end position="223"/>
    </location>
</feature>
<feature type="domain" description="Myb-like" evidence="2">
    <location>
        <begin position="23"/>
        <end position="67"/>
    </location>
</feature>
<dbReference type="OrthoDB" id="2143914at2759"/>
<dbReference type="Pfam" id="PF00249">
    <property type="entry name" value="Myb_DNA-binding"/>
    <property type="match status" value="2"/>
</dbReference>
<dbReference type="InterPro" id="IPR009057">
    <property type="entry name" value="Homeodomain-like_sf"/>
</dbReference>
<dbReference type="PANTHER" id="PTHR45614">
    <property type="entry name" value="MYB PROTEIN-RELATED"/>
    <property type="match status" value="1"/>
</dbReference>
<dbReference type="EMBL" id="JANBUL010000118">
    <property type="protein sequence ID" value="KAJ2780994.1"/>
    <property type="molecule type" value="Genomic_DNA"/>
</dbReference>
<feature type="domain" description="HTH myb-type" evidence="3">
    <location>
        <begin position="77"/>
        <end position="133"/>
    </location>
</feature>
<dbReference type="GO" id="GO:0005634">
    <property type="term" value="C:nucleus"/>
    <property type="evidence" value="ECO:0007669"/>
    <property type="project" value="TreeGrafter"/>
</dbReference>
<evidence type="ECO:0000259" key="3">
    <source>
        <dbReference type="PROSITE" id="PS51294"/>
    </source>
</evidence>
<comment type="caution">
    <text evidence="4">The sequence shown here is derived from an EMBL/GenBank/DDBJ whole genome shotgun (WGS) entry which is preliminary data.</text>
</comment>
<keyword evidence="5" id="KW-1185">Reference proteome</keyword>
<name>A0A9W8HD10_9FUNG</name>
<dbReference type="GO" id="GO:0000978">
    <property type="term" value="F:RNA polymerase II cis-regulatory region sequence-specific DNA binding"/>
    <property type="evidence" value="ECO:0007669"/>
    <property type="project" value="TreeGrafter"/>
</dbReference>
<feature type="domain" description="Myb-like" evidence="2">
    <location>
        <begin position="69"/>
        <end position="129"/>
    </location>
</feature>
<dbReference type="PROSITE" id="PS50090">
    <property type="entry name" value="MYB_LIKE"/>
    <property type="match status" value="3"/>
</dbReference>
<dbReference type="Gene3D" id="1.10.10.60">
    <property type="entry name" value="Homeodomain-like"/>
    <property type="match status" value="3"/>
</dbReference>
<dbReference type="SUPFAM" id="SSF46689">
    <property type="entry name" value="Homeodomain-like"/>
    <property type="match status" value="3"/>
</dbReference>
<gene>
    <name evidence="4" type="ORF">H4R18_003144</name>
</gene>
<sequence>MIRRAACQGVRVRWLSSQPAAGRRTHWTRELDERLRRLVAERGRAWKSIAADLGIEGSPLKVRSRWEVLQPKKRDVWTGDEDRALVQAIAEYTQGSRALGEYGSWVSIARRLGTGRTPAQCQTRWTYTLLPRQGKVVPFTRFKGVRGWMWSDDEEARLRRVVDATVNVDDPPEAVARAASEEPWLLLGIGSSGCMGQQFWIYVASRVGTRTANQCKRKWHSLSDAKGPGRFTISDARRMAELVAVHGRKWEFLAREHFPGVRPLDIQLHYNRWRQLEERHGVSLLEIDPLSMLKDYDGRSALRPTGPDGHYDPNGPLVRAAAPPK</sequence>
<organism evidence="4 5">
    <name type="scientific">Coemansia javaensis</name>
    <dbReference type="NCBI Taxonomy" id="2761396"/>
    <lineage>
        <taxon>Eukaryota</taxon>
        <taxon>Fungi</taxon>
        <taxon>Fungi incertae sedis</taxon>
        <taxon>Zoopagomycota</taxon>
        <taxon>Kickxellomycotina</taxon>
        <taxon>Kickxellomycetes</taxon>
        <taxon>Kickxellales</taxon>
        <taxon>Kickxellaceae</taxon>
        <taxon>Coemansia</taxon>
    </lineage>
</organism>
<protein>
    <submittedName>
        <fullName evidence="4">Uncharacterized protein</fullName>
    </submittedName>
</protein>
<accession>A0A9W8HD10</accession>
<evidence type="ECO:0000313" key="4">
    <source>
        <dbReference type="EMBL" id="KAJ2780994.1"/>
    </source>
</evidence>
<reference evidence="4" key="1">
    <citation type="submission" date="2022-07" db="EMBL/GenBank/DDBJ databases">
        <title>Phylogenomic reconstructions and comparative analyses of Kickxellomycotina fungi.</title>
        <authorList>
            <person name="Reynolds N.K."/>
            <person name="Stajich J.E."/>
            <person name="Barry K."/>
            <person name="Grigoriev I.V."/>
            <person name="Crous P."/>
            <person name="Smith M.E."/>
        </authorList>
    </citation>
    <scope>NUCLEOTIDE SEQUENCE</scope>
    <source>
        <strain evidence="4">NBRC 105414</strain>
    </source>
</reference>
<dbReference type="InterPro" id="IPR050560">
    <property type="entry name" value="MYB_TF"/>
</dbReference>
<evidence type="ECO:0000256" key="1">
    <source>
        <dbReference type="SAM" id="MobiDB-lite"/>
    </source>
</evidence>
<dbReference type="InterPro" id="IPR017930">
    <property type="entry name" value="Myb_dom"/>
</dbReference>
<dbReference type="PANTHER" id="PTHR45614:SF51">
    <property type="entry name" value="MYB-LIKE DNA-BINDING PROTEIN BAS1"/>
    <property type="match status" value="1"/>
</dbReference>
<dbReference type="SMART" id="SM00717">
    <property type="entry name" value="SANT"/>
    <property type="match status" value="4"/>
</dbReference>
<feature type="domain" description="HTH myb-type" evidence="3">
    <location>
        <begin position="23"/>
        <end position="74"/>
    </location>
</feature>
<dbReference type="GO" id="GO:0000981">
    <property type="term" value="F:DNA-binding transcription factor activity, RNA polymerase II-specific"/>
    <property type="evidence" value="ECO:0007669"/>
    <property type="project" value="TreeGrafter"/>
</dbReference>
<proteinExistence type="predicted"/>
<feature type="region of interest" description="Disordered" evidence="1">
    <location>
        <begin position="298"/>
        <end position="325"/>
    </location>
</feature>
<evidence type="ECO:0000259" key="2">
    <source>
        <dbReference type="PROSITE" id="PS50090"/>
    </source>
</evidence>
<dbReference type="CDD" id="cd00167">
    <property type="entry name" value="SANT"/>
    <property type="match status" value="1"/>
</dbReference>
<dbReference type="Proteomes" id="UP001140217">
    <property type="component" value="Unassembled WGS sequence"/>
</dbReference>